<dbReference type="KEGG" id="psi:S70_12815"/>
<organism evidence="3 4">
    <name type="scientific">Providencia stuartii (strain MRSN 2154)</name>
    <dbReference type="NCBI Taxonomy" id="1157951"/>
    <lineage>
        <taxon>Bacteria</taxon>
        <taxon>Pseudomonadati</taxon>
        <taxon>Pseudomonadota</taxon>
        <taxon>Gammaproteobacteria</taxon>
        <taxon>Enterobacterales</taxon>
        <taxon>Morganellaceae</taxon>
        <taxon>Providencia</taxon>
    </lineage>
</organism>
<dbReference type="HOGENOM" id="CLU_077650_7_1_6"/>
<dbReference type="PANTHER" id="PTHR34227">
    <property type="entry name" value="CHAPERONE PROTEIN YCDY"/>
    <property type="match status" value="1"/>
</dbReference>
<reference evidence="4" key="2">
    <citation type="submission" date="2012-04" db="EMBL/GenBank/DDBJ databases">
        <title>Complete genome sequence of Providencia stuartii clinical isolate MRSN 2154.</title>
        <authorList>
            <person name="Clifford R.J."/>
            <person name="Hang J."/>
            <person name="Riley M.C."/>
            <person name="Onmus-Leone F."/>
            <person name="Kuschner R.A."/>
            <person name="Lesho E.P."/>
            <person name="Waterman P.E."/>
        </authorList>
    </citation>
    <scope>NUCLEOTIDE SEQUENCE [LARGE SCALE GENOMIC DNA]</scope>
    <source>
        <strain evidence="4">MRSN 2154</strain>
    </source>
</reference>
<comment type="similarity">
    <text evidence="2">Belongs to the TorD/DmsD family. DmsD subfamily.</text>
</comment>
<dbReference type="Gene3D" id="1.10.3480.10">
    <property type="entry name" value="TorD-like"/>
    <property type="match status" value="1"/>
</dbReference>
<dbReference type="AlphaFoldDB" id="A0A140NQE8"/>
<dbReference type="GO" id="GO:0005048">
    <property type="term" value="F:signal sequence binding"/>
    <property type="evidence" value="ECO:0007669"/>
    <property type="project" value="InterPro"/>
</dbReference>
<dbReference type="EMBL" id="CP003488">
    <property type="protein sequence ID" value="AFH94406.1"/>
    <property type="molecule type" value="Genomic_DNA"/>
</dbReference>
<dbReference type="InterPro" id="IPR020945">
    <property type="entry name" value="DMSO/NO3_reduct_chaperone"/>
</dbReference>
<dbReference type="Proteomes" id="UP000005012">
    <property type="component" value="Chromosome"/>
</dbReference>
<dbReference type="InterPro" id="IPR028611">
    <property type="entry name" value="DmsD_chaperone"/>
</dbReference>
<gene>
    <name evidence="2" type="primary">dmsD</name>
    <name evidence="3" type="ordered locus">S70_12815</name>
</gene>
<dbReference type="PATRIC" id="fig|1157951.4.peg.2582"/>
<evidence type="ECO:0000313" key="4">
    <source>
        <dbReference type="Proteomes" id="UP000005012"/>
    </source>
</evidence>
<comment type="function">
    <text evidence="2">Required for biogenesis/assembly of DMSO reductase, but not for the interaction of the DmsA signal peptide with the Tat system. May be part of a chaperone cascade complex that facilitates a folding-maturation pathway for the substrate protein.</text>
</comment>
<evidence type="ECO:0000313" key="3">
    <source>
        <dbReference type="EMBL" id="AFH94406.1"/>
    </source>
</evidence>
<accession>A0A140NQE8</accession>
<dbReference type="InterPro" id="IPR036411">
    <property type="entry name" value="TorD-like_sf"/>
</dbReference>
<dbReference type="InterPro" id="IPR050289">
    <property type="entry name" value="TorD/DmsD_chaperones"/>
</dbReference>
<evidence type="ECO:0000256" key="1">
    <source>
        <dbReference type="ARBA" id="ARBA00023186"/>
    </source>
</evidence>
<dbReference type="PANTHER" id="PTHR34227:SF6">
    <property type="entry name" value="TAT PROOFREADING CHAPERONE DMSD"/>
    <property type="match status" value="1"/>
</dbReference>
<proteinExistence type="inferred from homology"/>
<dbReference type="PIRSF" id="PIRSF004690">
    <property type="entry name" value="DmsD"/>
    <property type="match status" value="1"/>
</dbReference>
<dbReference type="RefSeq" id="WP_004917365.1">
    <property type="nucleotide sequence ID" value="NC_017731.1"/>
</dbReference>
<keyword evidence="1 2" id="KW-0143">Chaperone</keyword>
<dbReference type="GeneID" id="93520837"/>
<reference evidence="3 4" key="1">
    <citation type="journal article" date="2012" name="J. Bacteriol.">
        <title>Complete Genome Sequence of Providencia stuartii Clinical Isolate MRSN 2154.</title>
        <authorList>
            <person name="Clifford R.J."/>
            <person name="Hang J."/>
            <person name="Riley M.C."/>
            <person name="Onmus-Leone F."/>
            <person name="Kuschner R.A."/>
            <person name="Lesho E.P."/>
            <person name="Waterman P.E."/>
        </authorList>
    </citation>
    <scope>NUCLEOTIDE SEQUENCE [LARGE SCALE GENOMIC DNA]</scope>
    <source>
        <strain evidence="3 4">MRSN 2154</strain>
    </source>
</reference>
<dbReference type="OrthoDB" id="3174863at2"/>
<protein>
    <recommendedName>
        <fullName evidence="2">Tat proofreading chaperone DmsD</fullName>
    </recommendedName>
    <alternativeName>
        <fullName evidence="2">DMSO reductase maturation protein</fullName>
    </alternativeName>
    <alternativeName>
        <fullName evidence="2">Twin-arginine leader-binding protein DmsD</fullName>
    </alternativeName>
</protein>
<name>A0A140NQE8_PROSM</name>
<dbReference type="SUPFAM" id="SSF89155">
    <property type="entry name" value="TorD-like"/>
    <property type="match status" value="1"/>
</dbReference>
<dbReference type="HAMAP" id="MF_00940">
    <property type="entry name" value="DmsD_chaperone"/>
    <property type="match status" value="1"/>
</dbReference>
<dbReference type="Pfam" id="PF02613">
    <property type="entry name" value="Nitrate_red_del"/>
    <property type="match status" value="1"/>
</dbReference>
<dbReference type="InterPro" id="IPR026269">
    <property type="entry name" value="DmsD-type"/>
</dbReference>
<dbReference type="NCBIfam" id="NF008632">
    <property type="entry name" value="PRK11621.1"/>
    <property type="match status" value="1"/>
</dbReference>
<sequence length="204" mass="23316">MSEQTLNSISLTARVLGAAFYYAPNDIQDIIALLSTPQWAEEWPYGSEEQKQAIADKMAIIQTDNETLDDAYQRLFIGPYALPAPPWGSVWLDKENVIFGESTLQLREWMQHNQIDICLTQNEPEDHFGLLLMMVAWVAENNPAKLNELLAQHILPWGVHYLNKMQADAHFPFYVGLAELAHLTLVNWQQSLDVKAAEKAIFYR</sequence>
<evidence type="ECO:0000256" key="2">
    <source>
        <dbReference type="HAMAP-Rule" id="MF_00940"/>
    </source>
</evidence>